<comment type="subcellular location">
    <subcellularLocation>
        <location evidence="1">Cell membrane</location>
        <topology evidence="1">Multi-pass membrane protein</topology>
    </subcellularLocation>
</comment>
<dbReference type="EMBL" id="JAGEVG010000015">
    <property type="protein sequence ID" value="MBO3099248.1"/>
    <property type="molecule type" value="Genomic_DNA"/>
</dbReference>
<evidence type="ECO:0000313" key="8">
    <source>
        <dbReference type="EMBL" id="MBO3099248.1"/>
    </source>
</evidence>
<evidence type="ECO:0000313" key="9">
    <source>
        <dbReference type="Proteomes" id="UP000681315"/>
    </source>
</evidence>
<evidence type="ECO:0000256" key="2">
    <source>
        <dbReference type="ARBA" id="ARBA00022475"/>
    </source>
</evidence>
<organism evidence="8 9">
    <name type="scientific">Gelidibacter pelagius</name>
    <dbReference type="NCBI Taxonomy" id="2819985"/>
    <lineage>
        <taxon>Bacteria</taxon>
        <taxon>Pseudomonadati</taxon>
        <taxon>Bacteroidota</taxon>
        <taxon>Flavobacteriia</taxon>
        <taxon>Flavobacteriales</taxon>
        <taxon>Flavobacteriaceae</taxon>
        <taxon>Gelidibacter</taxon>
    </lineage>
</organism>
<dbReference type="InterPro" id="IPR051791">
    <property type="entry name" value="Pra-immunoreactive"/>
</dbReference>
<feature type="transmembrane region" description="Helical" evidence="6">
    <location>
        <begin position="21"/>
        <end position="42"/>
    </location>
</feature>
<evidence type="ECO:0000256" key="3">
    <source>
        <dbReference type="ARBA" id="ARBA00022692"/>
    </source>
</evidence>
<name>A0ABS3SWH0_9FLAO</name>
<dbReference type="InterPro" id="IPR010432">
    <property type="entry name" value="RDD"/>
</dbReference>
<keyword evidence="3 6" id="KW-0812">Transmembrane</keyword>
<evidence type="ECO:0000256" key="4">
    <source>
        <dbReference type="ARBA" id="ARBA00022989"/>
    </source>
</evidence>
<feature type="transmembrane region" description="Helical" evidence="6">
    <location>
        <begin position="54"/>
        <end position="78"/>
    </location>
</feature>
<sequence>MKNIIITEEMLASKTKRFVNYLIDLIPFYLISYGLIYSIFYLGDYLDNYELSQFFINLSFIEELIIDSIIIVFYYFIFESLTFRSLGKYVTNTKVIMKNGDAPTPKDVLIRGLCRIIPFDGLSFLGTNGKGWHDAISKTYVVDIEKFKT</sequence>
<keyword evidence="2" id="KW-1003">Cell membrane</keyword>
<keyword evidence="9" id="KW-1185">Reference proteome</keyword>
<feature type="domain" description="RDD" evidence="7">
    <location>
        <begin position="12"/>
        <end position="124"/>
    </location>
</feature>
<keyword evidence="5 6" id="KW-0472">Membrane</keyword>
<dbReference type="PANTHER" id="PTHR36115:SF4">
    <property type="entry name" value="MEMBRANE PROTEIN"/>
    <property type="match status" value="1"/>
</dbReference>
<dbReference type="Pfam" id="PF06271">
    <property type="entry name" value="RDD"/>
    <property type="match status" value="1"/>
</dbReference>
<reference evidence="8 9" key="1">
    <citation type="submission" date="2021-03" db="EMBL/GenBank/DDBJ databases">
        <title>Gelidibacter sp. nov., isolated from costal sediment.</title>
        <authorList>
            <person name="Lun K.-Y."/>
        </authorList>
    </citation>
    <scope>NUCLEOTIDE SEQUENCE [LARGE SCALE GENOMIC DNA]</scope>
    <source>
        <strain evidence="8 9">DF109</strain>
    </source>
</reference>
<dbReference type="PANTHER" id="PTHR36115">
    <property type="entry name" value="PROLINE-RICH ANTIGEN HOMOLOG-RELATED"/>
    <property type="match status" value="1"/>
</dbReference>
<evidence type="ECO:0000259" key="7">
    <source>
        <dbReference type="Pfam" id="PF06271"/>
    </source>
</evidence>
<gene>
    <name evidence="8" type="ORF">J4051_13280</name>
</gene>
<dbReference type="Proteomes" id="UP000681315">
    <property type="component" value="Unassembled WGS sequence"/>
</dbReference>
<evidence type="ECO:0000256" key="1">
    <source>
        <dbReference type="ARBA" id="ARBA00004651"/>
    </source>
</evidence>
<comment type="caution">
    <text evidence="8">The sequence shown here is derived from an EMBL/GenBank/DDBJ whole genome shotgun (WGS) entry which is preliminary data.</text>
</comment>
<proteinExistence type="predicted"/>
<dbReference type="RefSeq" id="WP_208234363.1">
    <property type="nucleotide sequence ID" value="NZ_JAGEVG010000015.1"/>
</dbReference>
<accession>A0ABS3SWH0</accession>
<keyword evidence="4 6" id="KW-1133">Transmembrane helix</keyword>
<evidence type="ECO:0000256" key="6">
    <source>
        <dbReference type="SAM" id="Phobius"/>
    </source>
</evidence>
<evidence type="ECO:0000256" key="5">
    <source>
        <dbReference type="ARBA" id="ARBA00023136"/>
    </source>
</evidence>
<protein>
    <submittedName>
        <fullName evidence="8">RDD family protein</fullName>
    </submittedName>
</protein>